<evidence type="ECO:0000256" key="1">
    <source>
        <dbReference type="ARBA" id="ARBA00022679"/>
    </source>
</evidence>
<dbReference type="PANTHER" id="PTHR43877">
    <property type="entry name" value="AMINOALKYLPHOSPHONATE N-ACETYLTRANSFERASE-RELATED-RELATED"/>
    <property type="match status" value="1"/>
</dbReference>
<dbReference type="CDD" id="cd04301">
    <property type="entry name" value="NAT_SF"/>
    <property type="match status" value="1"/>
</dbReference>
<dbReference type="Proteomes" id="UP001177769">
    <property type="component" value="Chromosome"/>
</dbReference>
<evidence type="ECO:0000313" key="4">
    <source>
        <dbReference type="EMBL" id="WIT11910.1"/>
    </source>
</evidence>
<keyword evidence="1" id="KW-0808">Transferase</keyword>
<dbReference type="InterPro" id="IPR000182">
    <property type="entry name" value="GNAT_dom"/>
</dbReference>
<reference evidence="4" key="1">
    <citation type="submission" date="2023-01" db="EMBL/GenBank/DDBJ databases">
        <title>Whole genome sequence of Paucibacter sp. S2-9 isolated from pond sediment.</title>
        <authorList>
            <person name="Jung J.Y."/>
        </authorList>
    </citation>
    <scope>NUCLEOTIDE SEQUENCE</scope>
    <source>
        <strain evidence="4">S2-9</strain>
    </source>
</reference>
<dbReference type="Pfam" id="PF00583">
    <property type="entry name" value="Acetyltransf_1"/>
    <property type="match status" value="1"/>
</dbReference>
<dbReference type="AlphaFoldDB" id="A0AA95NB15"/>
<dbReference type="Gene3D" id="3.40.630.30">
    <property type="match status" value="1"/>
</dbReference>
<dbReference type="EMBL" id="CP116346">
    <property type="protein sequence ID" value="WIT11910.1"/>
    <property type="molecule type" value="Genomic_DNA"/>
</dbReference>
<sequence length="151" mass="17064">MPTMKTLLRPASAADLPAIWAVRYAVTENTIPRGIIPDEEVRQAIEERGRGWVIEEVDAFGRRLVAFGIVHADDGCVWALFVHPQAHGRGYGRRLMAEMTGWLWEQGLQTLWLTTGAGTRAEAFYRRLGWRCSGSTPKGELRFELQREAQP</sequence>
<name>A0AA95NB15_9BURK</name>
<dbReference type="InterPro" id="IPR050832">
    <property type="entry name" value="Bact_Acetyltransf"/>
</dbReference>
<feature type="domain" description="N-acetyltransferase" evidence="3">
    <location>
        <begin position="6"/>
        <end position="150"/>
    </location>
</feature>
<protein>
    <submittedName>
        <fullName evidence="4">GNAT family N-acetyltransferase</fullName>
    </submittedName>
</protein>
<dbReference type="RefSeq" id="WP_285232999.1">
    <property type="nucleotide sequence ID" value="NZ_CP116346.1"/>
</dbReference>
<dbReference type="PROSITE" id="PS51186">
    <property type="entry name" value="GNAT"/>
    <property type="match status" value="1"/>
</dbReference>
<evidence type="ECO:0000313" key="5">
    <source>
        <dbReference type="Proteomes" id="UP001177769"/>
    </source>
</evidence>
<evidence type="ECO:0000256" key="2">
    <source>
        <dbReference type="ARBA" id="ARBA00023315"/>
    </source>
</evidence>
<keyword evidence="2" id="KW-0012">Acyltransferase</keyword>
<keyword evidence="5" id="KW-1185">Reference proteome</keyword>
<proteinExistence type="predicted"/>
<dbReference type="GO" id="GO:0016747">
    <property type="term" value="F:acyltransferase activity, transferring groups other than amino-acyl groups"/>
    <property type="evidence" value="ECO:0007669"/>
    <property type="project" value="InterPro"/>
</dbReference>
<gene>
    <name evidence="4" type="ORF">PFX98_24055</name>
</gene>
<evidence type="ECO:0000259" key="3">
    <source>
        <dbReference type="PROSITE" id="PS51186"/>
    </source>
</evidence>
<accession>A0AA95NB15</accession>
<dbReference type="InterPro" id="IPR016181">
    <property type="entry name" value="Acyl_CoA_acyltransferase"/>
</dbReference>
<organism evidence="4 5">
    <name type="scientific">Paucibacter sediminis</name>
    <dbReference type="NCBI Taxonomy" id="3019553"/>
    <lineage>
        <taxon>Bacteria</taxon>
        <taxon>Pseudomonadati</taxon>
        <taxon>Pseudomonadota</taxon>
        <taxon>Betaproteobacteria</taxon>
        <taxon>Burkholderiales</taxon>
        <taxon>Sphaerotilaceae</taxon>
        <taxon>Roseateles</taxon>
    </lineage>
</organism>
<dbReference type="KEGG" id="pais:PFX98_24055"/>
<dbReference type="SUPFAM" id="SSF55729">
    <property type="entry name" value="Acyl-CoA N-acyltransferases (Nat)"/>
    <property type="match status" value="1"/>
</dbReference>